<proteinExistence type="predicted"/>
<organism evidence="1 2">
    <name type="scientific">Thermoflavimicrobium dichotomicum</name>
    <dbReference type="NCBI Taxonomy" id="46223"/>
    <lineage>
        <taxon>Bacteria</taxon>
        <taxon>Bacillati</taxon>
        <taxon>Bacillota</taxon>
        <taxon>Bacilli</taxon>
        <taxon>Bacillales</taxon>
        <taxon>Thermoactinomycetaceae</taxon>
        <taxon>Thermoflavimicrobium</taxon>
    </lineage>
</organism>
<dbReference type="OrthoDB" id="2988533at2"/>
<dbReference type="InterPro" id="IPR029016">
    <property type="entry name" value="GAF-like_dom_sf"/>
</dbReference>
<name>A0A1I3N9N2_9BACL</name>
<dbReference type="RefSeq" id="WP_093228789.1">
    <property type="nucleotide sequence ID" value="NZ_FORR01000004.1"/>
</dbReference>
<sequence>MRKADLLDELRSEIGVVSDKCKGEIDVLYRFVCQILYEKVSAYQFVSIYLVKQNCFYCHTFQGSSTLPRIIPFGEGLLSVAAMHAGVMVERVGSTVQAVAPFYCGHHLVGELVILSSPNEKLDDEDISLFHELASLFERKVKESYF</sequence>
<protein>
    <submittedName>
        <fullName evidence="1">GAF domain-containing protein, putative methionine-R-sulfoxide reductase</fullName>
    </submittedName>
</protein>
<keyword evidence="2" id="KW-1185">Reference proteome</keyword>
<dbReference type="SUPFAM" id="SSF55781">
    <property type="entry name" value="GAF domain-like"/>
    <property type="match status" value="1"/>
</dbReference>
<dbReference type="Gene3D" id="3.30.450.40">
    <property type="match status" value="1"/>
</dbReference>
<reference evidence="1 2" key="1">
    <citation type="submission" date="2016-10" db="EMBL/GenBank/DDBJ databases">
        <authorList>
            <person name="de Groot N.N."/>
        </authorList>
    </citation>
    <scope>NUCLEOTIDE SEQUENCE [LARGE SCALE GENOMIC DNA]</scope>
    <source>
        <strain evidence="1 2">DSM 44778</strain>
    </source>
</reference>
<dbReference type="STRING" id="46223.SAMN05421852_10450"/>
<accession>A0A1I3N9N2</accession>
<dbReference type="Proteomes" id="UP000199545">
    <property type="component" value="Unassembled WGS sequence"/>
</dbReference>
<dbReference type="EMBL" id="FORR01000004">
    <property type="protein sequence ID" value="SFJ05835.1"/>
    <property type="molecule type" value="Genomic_DNA"/>
</dbReference>
<gene>
    <name evidence="1" type="ORF">SAMN05421852_10450</name>
</gene>
<evidence type="ECO:0000313" key="1">
    <source>
        <dbReference type="EMBL" id="SFJ05835.1"/>
    </source>
</evidence>
<dbReference type="AlphaFoldDB" id="A0A1I3N9N2"/>
<evidence type="ECO:0000313" key="2">
    <source>
        <dbReference type="Proteomes" id="UP000199545"/>
    </source>
</evidence>